<dbReference type="GO" id="GO:0003700">
    <property type="term" value="F:DNA-binding transcription factor activity"/>
    <property type="evidence" value="ECO:0007669"/>
    <property type="project" value="InterPro"/>
</dbReference>
<dbReference type="Pfam" id="PF02311">
    <property type="entry name" value="AraC_binding"/>
    <property type="match status" value="1"/>
</dbReference>
<dbReference type="Proteomes" id="UP000244335">
    <property type="component" value="Unassembled WGS sequence"/>
</dbReference>
<keyword evidence="1" id="KW-0805">Transcription regulation</keyword>
<dbReference type="InterPro" id="IPR011051">
    <property type="entry name" value="RmlC_Cupin_sf"/>
</dbReference>
<keyword evidence="3" id="KW-0804">Transcription</keyword>
<dbReference type="PROSITE" id="PS01124">
    <property type="entry name" value="HTH_ARAC_FAMILY_2"/>
    <property type="match status" value="1"/>
</dbReference>
<dbReference type="EMBL" id="QDFR01000001">
    <property type="protein sequence ID" value="PVE57330.1"/>
    <property type="molecule type" value="Genomic_DNA"/>
</dbReference>
<organism evidence="5 6">
    <name type="scientific">Rhizobium rhizogenes</name>
    <name type="common">Agrobacterium rhizogenes</name>
    <dbReference type="NCBI Taxonomy" id="359"/>
    <lineage>
        <taxon>Bacteria</taxon>
        <taxon>Pseudomonadati</taxon>
        <taxon>Pseudomonadota</taxon>
        <taxon>Alphaproteobacteria</taxon>
        <taxon>Hyphomicrobiales</taxon>
        <taxon>Rhizobiaceae</taxon>
        <taxon>Rhizobium/Agrobacterium group</taxon>
        <taxon>Rhizobium</taxon>
    </lineage>
</organism>
<dbReference type="PROSITE" id="PS00041">
    <property type="entry name" value="HTH_ARAC_FAMILY_1"/>
    <property type="match status" value="1"/>
</dbReference>
<dbReference type="PANTHER" id="PTHR11019">
    <property type="entry name" value="HTH-TYPE TRANSCRIPTIONAL REGULATOR NIMR"/>
    <property type="match status" value="1"/>
</dbReference>
<dbReference type="InterPro" id="IPR014710">
    <property type="entry name" value="RmlC-like_jellyroll"/>
</dbReference>
<comment type="caution">
    <text evidence="5">The sequence shown here is derived from an EMBL/GenBank/DDBJ whole genome shotgun (WGS) entry which is preliminary data.</text>
</comment>
<evidence type="ECO:0000313" key="6">
    <source>
        <dbReference type="Proteomes" id="UP000244335"/>
    </source>
</evidence>
<reference evidence="5 6" key="1">
    <citation type="submission" date="2018-04" db="EMBL/GenBank/DDBJ databases">
        <authorList>
            <person name="Hagen T."/>
        </authorList>
    </citation>
    <scope>NUCLEOTIDE SEQUENCE [LARGE SCALE GENOMIC DNA]</scope>
    <source>
        <strain evidence="5 6">TPD7009</strain>
    </source>
</reference>
<dbReference type="InterPro" id="IPR003313">
    <property type="entry name" value="AraC-bd"/>
</dbReference>
<evidence type="ECO:0000313" key="5">
    <source>
        <dbReference type="EMBL" id="PVE57330.1"/>
    </source>
</evidence>
<dbReference type="InterPro" id="IPR018060">
    <property type="entry name" value="HTH_AraC"/>
</dbReference>
<gene>
    <name evidence="5" type="ORF">DC430_01050</name>
</gene>
<dbReference type="CDD" id="cd06124">
    <property type="entry name" value="cupin_NimR-like_N"/>
    <property type="match status" value="1"/>
</dbReference>
<dbReference type="InterPro" id="IPR009057">
    <property type="entry name" value="Homeodomain-like_sf"/>
</dbReference>
<dbReference type="AlphaFoldDB" id="A0AA92C7I0"/>
<dbReference type="Gene3D" id="2.60.120.10">
    <property type="entry name" value="Jelly Rolls"/>
    <property type="match status" value="1"/>
</dbReference>
<proteinExistence type="predicted"/>
<dbReference type="SUPFAM" id="SSF46689">
    <property type="entry name" value="Homeodomain-like"/>
    <property type="match status" value="1"/>
</dbReference>
<feature type="domain" description="HTH araC/xylS-type" evidence="4">
    <location>
        <begin position="149"/>
        <end position="246"/>
    </location>
</feature>
<keyword evidence="2" id="KW-0238">DNA-binding</keyword>
<evidence type="ECO:0000256" key="2">
    <source>
        <dbReference type="ARBA" id="ARBA00023125"/>
    </source>
</evidence>
<accession>A0AA92C7I0</accession>
<evidence type="ECO:0000259" key="4">
    <source>
        <dbReference type="PROSITE" id="PS01124"/>
    </source>
</evidence>
<protein>
    <submittedName>
        <fullName evidence="5">AraC family transcriptional regulator</fullName>
    </submittedName>
</protein>
<dbReference type="PANTHER" id="PTHR11019:SF199">
    <property type="entry name" value="HTH-TYPE TRANSCRIPTIONAL REGULATOR NIMR"/>
    <property type="match status" value="1"/>
</dbReference>
<dbReference type="InterPro" id="IPR018062">
    <property type="entry name" value="HTH_AraC-typ_CS"/>
</dbReference>
<dbReference type="Gene3D" id="1.10.10.60">
    <property type="entry name" value="Homeodomain-like"/>
    <property type="match status" value="1"/>
</dbReference>
<dbReference type="SUPFAM" id="SSF51182">
    <property type="entry name" value="RmlC-like cupins"/>
    <property type="match status" value="1"/>
</dbReference>
<dbReference type="Pfam" id="PF12833">
    <property type="entry name" value="HTH_18"/>
    <property type="match status" value="1"/>
</dbReference>
<evidence type="ECO:0000256" key="3">
    <source>
        <dbReference type="ARBA" id="ARBA00023163"/>
    </source>
</evidence>
<dbReference type="GO" id="GO:0043565">
    <property type="term" value="F:sequence-specific DNA binding"/>
    <property type="evidence" value="ECO:0007669"/>
    <property type="project" value="InterPro"/>
</dbReference>
<evidence type="ECO:0000256" key="1">
    <source>
        <dbReference type="ARBA" id="ARBA00023015"/>
    </source>
</evidence>
<name>A0AA92C7I0_RHIRH</name>
<sequence>MQQLFTIHRASKPRGAGLPLHAHDEAQLIFAASGMVQVHTERGVWLVPPQLVGWIPGGVPHRLDILSDAELWLVLMHKQALQNWAPPSFPDRAFVSRIAPLLRALLDEAVAIDPTSDKAELVVRLILYELTAMQDAPTFLPLPQSTLGRRLAEIAIADHRNALDLSDLASRAATSVRSASRLFPTETGMTLKAWRQRVRIVWAMEQLSRGESIARVATQAGFASTAAFSAAFRQVTAMTPTAFLGDPTPAA</sequence>
<dbReference type="SMART" id="SM00342">
    <property type="entry name" value="HTH_ARAC"/>
    <property type="match status" value="1"/>
</dbReference>